<reference evidence="3" key="1">
    <citation type="submission" date="2023-06" db="EMBL/GenBank/DDBJ databases">
        <title>Conoideocrella luteorostrata (Hypocreales: Clavicipitaceae), a potential biocontrol fungus for elongate hemlock scale in United States Christmas tree production areas.</title>
        <authorList>
            <person name="Barrett H."/>
            <person name="Lovett B."/>
            <person name="Macias A.M."/>
            <person name="Stajich J.E."/>
            <person name="Kasson M.T."/>
        </authorList>
    </citation>
    <scope>NUCLEOTIDE SEQUENCE</scope>
    <source>
        <strain evidence="3">ARSEF 14590</strain>
    </source>
</reference>
<dbReference type="InterPro" id="IPR002182">
    <property type="entry name" value="NB-ARC"/>
</dbReference>
<dbReference type="PRINTS" id="PR00381">
    <property type="entry name" value="KINESINLIGHT"/>
</dbReference>
<dbReference type="InterPro" id="IPR035994">
    <property type="entry name" value="Nucleoside_phosphorylase_sf"/>
</dbReference>
<dbReference type="AlphaFoldDB" id="A0AAJ0CR93"/>
<dbReference type="SUPFAM" id="SSF48452">
    <property type="entry name" value="TPR-like"/>
    <property type="match status" value="3"/>
</dbReference>
<comment type="caution">
    <text evidence="3">The sequence shown here is derived from an EMBL/GenBank/DDBJ whole genome shotgun (WGS) entry which is preliminary data.</text>
</comment>
<dbReference type="GO" id="GO:0003824">
    <property type="term" value="F:catalytic activity"/>
    <property type="evidence" value="ECO:0007669"/>
    <property type="project" value="InterPro"/>
</dbReference>
<feature type="domain" description="Nucleoside phosphorylase" evidence="2">
    <location>
        <begin position="12"/>
        <end position="127"/>
    </location>
</feature>
<dbReference type="InterPro" id="IPR011990">
    <property type="entry name" value="TPR-like_helical_dom_sf"/>
</dbReference>
<dbReference type="NCBIfam" id="NF040586">
    <property type="entry name" value="FxSxx_TPR"/>
    <property type="match status" value="1"/>
</dbReference>
<feature type="domain" description="NB-ARC" evidence="1">
    <location>
        <begin position="396"/>
        <end position="551"/>
    </location>
</feature>
<dbReference type="SUPFAM" id="SSF53167">
    <property type="entry name" value="Purine and uridine phosphorylases"/>
    <property type="match status" value="1"/>
</dbReference>
<dbReference type="Gene3D" id="1.25.40.10">
    <property type="entry name" value="Tetratricopeptide repeat domain"/>
    <property type="match status" value="3"/>
</dbReference>
<keyword evidence="4" id="KW-1185">Reference proteome</keyword>
<gene>
    <name evidence="3" type="ORF">QQS21_006034</name>
</gene>
<dbReference type="CDD" id="cd09008">
    <property type="entry name" value="MTAN"/>
    <property type="match status" value="1"/>
</dbReference>
<organism evidence="3 4">
    <name type="scientific">Conoideocrella luteorostrata</name>
    <dbReference type="NCBI Taxonomy" id="1105319"/>
    <lineage>
        <taxon>Eukaryota</taxon>
        <taxon>Fungi</taxon>
        <taxon>Dikarya</taxon>
        <taxon>Ascomycota</taxon>
        <taxon>Pezizomycotina</taxon>
        <taxon>Sordariomycetes</taxon>
        <taxon>Hypocreomycetidae</taxon>
        <taxon>Hypocreales</taxon>
        <taxon>Clavicipitaceae</taxon>
        <taxon>Conoideocrella</taxon>
    </lineage>
</organism>
<dbReference type="GO" id="GO:0043531">
    <property type="term" value="F:ADP binding"/>
    <property type="evidence" value="ECO:0007669"/>
    <property type="project" value="InterPro"/>
</dbReference>
<proteinExistence type="predicted"/>
<dbReference type="Proteomes" id="UP001251528">
    <property type="component" value="Unassembled WGS sequence"/>
</dbReference>
<evidence type="ECO:0008006" key="5">
    <source>
        <dbReference type="Google" id="ProtNLM"/>
    </source>
</evidence>
<name>A0AAJ0CR93_9HYPO</name>
<dbReference type="InterPro" id="IPR019734">
    <property type="entry name" value="TPR_rpt"/>
</dbReference>
<evidence type="ECO:0000313" key="4">
    <source>
        <dbReference type="Proteomes" id="UP001251528"/>
    </source>
</evidence>
<dbReference type="GO" id="GO:0009116">
    <property type="term" value="P:nucleoside metabolic process"/>
    <property type="evidence" value="ECO:0007669"/>
    <property type="project" value="InterPro"/>
</dbReference>
<dbReference type="InterPro" id="IPR000845">
    <property type="entry name" value="Nucleoside_phosphorylase_d"/>
</dbReference>
<feature type="domain" description="Nucleoside phosphorylase" evidence="2">
    <location>
        <begin position="251"/>
        <end position="348"/>
    </location>
</feature>
<dbReference type="InterPro" id="IPR053137">
    <property type="entry name" value="NLR-like"/>
</dbReference>
<dbReference type="Pfam" id="PF13424">
    <property type="entry name" value="TPR_12"/>
    <property type="match status" value="4"/>
</dbReference>
<evidence type="ECO:0000313" key="3">
    <source>
        <dbReference type="EMBL" id="KAK2597338.1"/>
    </source>
</evidence>
<dbReference type="SMART" id="SM00028">
    <property type="entry name" value="TPR"/>
    <property type="match status" value="11"/>
</dbReference>
<dbReference type="SUPFAM" id="SSF52540">
    <property type="entry name" value="P-loop containing nucleoside triphosphate hydrolases"/>
    <property type="match status" value="1"/>
</dbReference>
<dbReference type="Pfam" id="PF13374">
    <property type="entry name" value="TPR_10"/>
    <property type="match status" value="3"/>
</dbReference>
<dbReference type="Gene3D" id="3.40.50.1580">
    <property type="entry name" value="Nucleoside phosphorylase domain"/>
    <property type="match status" value="1"/>
</dbReference>
<accession>A0AAJ0CR93</accession>
<dbReference type="EMBL" id="JASWJB010000107">
    <property type="protein sequence ID" value="KAK2597338.1"/>
    <property type="molecule type" value="Genomic_DNA"/>
</dbReference>
<dbReference type="Gene3D" id="3.40.50.300">
    <property type="entry name" value="P-loop containing nucleotide triphosphate hydrolases"/>
    <property type="match status" value="1"/>
</dbReference>
<dbReference type="Pfam" id="PF01048">
    <property type="entry name" value="PNP_UDP_1"/>
    <property type="match status" value="2"/>
</dbReference>
<dbReference type="InterPro" id="IPR027417">
    <property type="entry name" value="P-loop_NTPase"/>
</dbReference>
<sequence length="1222" mass="138387">MTPRPSTRDDFEIAIICALPLEYDAVALLFDERWDEDGDAFGRAPKDVNIYTTGRIGKHNVVLALSHMGKVNAATAAIHMQLSYRALRLVLLVGICGGVPYYGKDEILLGDVVISKTVVQYDLGRKYPDGFLRKDTIEDNLGKHNRNLRNFLALFHTDNGKDRLQERTAHFLSQLQGQAGNHHARYQYPGVVEDKLFESGYRHKHRVLPRCICSNCHGRMDPVCDEALGSLCDDLGCDERYLEPRERLQGRQQLEREMKDGAQEPAIHIGAIASGDTVMKSGEDRDRIAKTEGVIAFEMEGAGVWEEMPCIVVKGVCDYADCHKNKKWQDFASATAASASKAILERYIQTDRHQGRVVVKPLVGHFLVPFGRNQGFVGRETVLINLLERIKPDTNTDDCQRTAIEGLGGVGKTQIALEAVYRVRNEYPDCSIFWVPAVDENTFENAYRDIGRQMKIGGIDEDQANVKRLVKTALSDGSSGSWLLIIDNADDVTLLFGANRLSDYLPFSRQGSILFTTRNHMMVVNLDIPKSGVLTIAEMSRTEATELLQKNLTAYQTSDIESSMELLGLLANLPLAIKQASAYMAETGITTARYLHHYQSSDKIMIKLLSKDFEDQCRYKTIRNPVATTWLISFDHVSRDKPLATQYLKFLCVLGEKNIPVSLLPPSESELDMDEAIGTLRAYAFISHREGQDLIDMHRLVRLAMQNWLGNEELKRIVTSAIQRLNQVFPSPEHENRVVWMKYLPHAQAALELRKHPGGGKVEASLLRDVADSYFLLAQYQKSEQMCRQSLQLSELVFGKDHWTIDYSIGNLATLLACQGKYNEAERMNRQTLERHEKVLGKDHPHTLASINNLAMDLDSLGKYEEAEQMHQQSLKRHKKVLGKDHPGTLHSINNLAMVLGNLGKYEEAEQMHRQSLERREKVLGKDHPDTLHSINNLATVLGRLGKYEEAEQMHRQTLERREKVLGKDHPDMLTSMNNLAIVLGDLGKYEEAEQMHRQTLERCEKVLGKDHPGTLNSINNLATVLYRLGKYEEAEQMLRQSLERREKVLGKDYPDTLTSIYNLAKVLGKLGKYEEAEQMNRQTLERREKVLGKDHPDTLTSINNLAKVLGELGKYKEAEQMYRHTLERREKVLGKDHPSTLNSTNNLATVLGELGKYEEAEQMHRQTLERREKVLGKDHPDTLTSINNLAKVLGKLGKYEEAEKHRQTLGCREKMPGKEAS</sequence>
<dbReference type="PANTHER" id="PTHR46082">
    <property type="entry name" value="ATP/GTP-BINDING PROTEIN-RELATED"/>
    <property type="match status" value="1"/>
</dbReference>
<protein>
    <recommendedName>
        <fullName evidence="5">Kinesin light chain</fullName>
    </recommendedName>
</protein>
<dbReference type="Pfam" id="PF00931">
    <property type="entry name" value="NB-ARC"/>
    <property type="match status" value="1"/>
</dbReference>
<evidence type="ECO:0000259" key="1">
    <source>
        <dbReference type="Pfam" id="PF00931"/>
    </source>
</evidence>
<evidence type="ECO:0000259" key="2">
    <source>
        <dbReference type="Pfam" id="PF01048"/>
    </source>
</evidence>
<dbReference type="PANTHER" id="PTHR46082:SF6">
    <property type="entry name" value="AAA+ ATPASE DOMAIN-CONTAINING PROTEIN-RELATED"/>
    <property type="match status" value="1"/>
</dbReference>